<keyword evidence="3" id="KW-1185">Reference proteome</keyword>
<dbReference type="InterPro" id="IPR001387">
    <property type="entry name" value="Cro/C1-type_HTH"/>
</dbReference>
<protein>
    <recommendedName>
        <fullName evidence="1">HTH cro/C1-type domain-containing protein</fullName>
    </recommendedName>
</protein>
<accession>A0A0F0GJQ6</accession>
<dbReference type="OrthoDB" id="3688656at2"/>
<name>A0A0F0GJQ6_LENAE</name>
<feature type="domain" description="HTH cro/C1-type" evidence="1">
    <location>
        <begin position="132"/>
        <end position="188"/>
    </location>
</feature>
<dbReference type="AlphaFoldDB" id="A0A0F0GJQ6"/>
<evidence type="ECO:0000313" key="3">
    <source>
        <dbReference type="Proteomes" id="UP000033393"/>
    </source>
</evidence>
<dbReference type="PROSITE" id="PS50943">
    <property type="entry name" value="HTH_CROC1"/>
    <property type="match status" value="1"/>
</dbReference>
<dbReference type="RefSeq" id="WP_045315564.1">
    <property type="nucleotide sequence ID" value="NZ_JYJG01000284.1"/>
</dbReference>
<organism evidence="2 3">
    <name type="scientific">Lentzea aerocolonigenes</name>
    <name type="common">Lechevalieria aerocolonigenes</name>
    <name type="synonym">Saccharothrix aerocolonigenes</name>
    <dbReference type="NCBI Taxonomy" id="68170"/>
    <lineage>
        <taxon>Bacteria</taxon>
        <taxon>Bacillati</taxon>
        <taxon>Actinomycetota</taxon>
        <taxon>Actinomycetes</taxon>
        <taxon>Pseudonocardiales</taxon>
        <taxon>Pseudonocardiaceae</taxon>
        <taxon>Lentzea</taxon>
    </lineage>
</organism>
<dbReference type="STRING" id="68170.GCA_000974445_06946"/>
<dbReference type="Gene3D" id="1.10.260.40">
    <property type="entry name" value="lambda repressor-like DNA-binding domains"/>
    <property type="match status" value="1"/>
</dbReference>
<dbReference type="CDD" id="cd00093">
    <property type="entry name" value="HTH_XRE"/>
    <property type="match status" value="1"/>
</dbReference>
<dbReference type="Pfam" id="PF13560">
    <property type="entry name" value="HTH_31"/>
    <property type="match status" value="1"/>
</dbReference>
<dbReference type="SMART" id="SM00530">
    <property type="entry name" value="HTH_XRE"/>
    <property type="match status" value="1"/>
</dbReference>
<reference evidence="2 3" key="1">
    <citation type="submission" date="2015-02" db="EMBL/GenBank/DDBJ databases">
        <authorList>
            <person name="Ju K.-S."/>
            <person name="Doroghazi J.R."/>
            <person name="Metcalf W."/>
        </authorList>
    </citation>
    <scope>NUCLEOTIDE SEQUENCE [LARGE SCALE GENOMIC DNA]</scope>
    <source>
        <strain evidence="2 3">NRRL B-16140</strain>
    </source>
</reference>
<dbReference type="InterPro" id="IPR010982">
    <property type="entry name" value="Lambda_DNA-bd_dom_sf"/>
</dbReference>
<comment type="caution">
    <text evidence="2">The sequence shown here is derived from an EMBL/GenBank/DDBJ whole genome shotgun (WGS) entry which is preliminary data.</text>
</comment>
<dbReference type="GO" id="GO:0003677">
    <property type="term" value="F:DNA binding"/>
    <property type="evidence" value="ECO:0007669"/>
    <property type="project" value="InterPro"/>
</dbReference>
<dbReference type="PATRIC" id="fig|68170.10.peg.8505"/>
<proteinExistence type="predicted"/>
<evidence type="ECO:0000313" key="2">
    <source>
        <dbReference type="EMBL" id="KJK43580.1"/>
    </source>
</evidence>
<gene>
    <name evidence="2" type="ORF">UK23_32650</name>
</gene>
<evidence type="ECO:0000259" key="1">
    <source>
        <dbReference type="PROSITE" id="PS50943"/>
    </source>
</evidence>
<dbReference type="SUPFAM" id="SSF47413">
    <property type="entry name" value="lambda repressor-like DNA-binding domains"/>
    <property type="match status" value="1"/>
</dbReference>
<sequence>MKLIDNVSKDRRLSWNRKGGLVLTAFLERVGLELTVVRLRELTRLSNLDLANQLQRFIKGGVVTRRTDLDAFPAEDYFLLSQEMRVRARTTLQLADDPKLRELAEERGLDIEAAFSRFSTRQPYKVALGKALRDVRNDLTWSLTDVAEVAPVPVSVASLSNYETGVTLPKLTMVAQLARLYGVNAVDLIVHAACHSKTDKRVQQLKIADPTFRAVLTHLYASHDQQ</sequence>
<dbReference type="EMBL" id="JYJG01000284">
    <property type="protein sequence ID" value="KJK43580.1"/>
    <property type="molecule type" value="Genomic_DNA"/>
</dbReference>
<dbReference type="Proteomes" id="UP000033393">
    <property type="component" value="Unassembled WGS sequence"/>
</dbReference>